<comment type="caution">
    <text evidence="2">The sequence shown here is derived from an EMBL/GenBank/DDBJ whole genome shotgun (WGS) entry which is preliminary data.</text>
</comment>
<feature type="compositionally biased region" description="Acidic residues" evidence="1">
    <location>
        <begin position="254"/>
        <end position="267"/>
    </location>
</feature>
<sequence>MKERGVKNERHIVDDGLWPPNFEPFAAIRDQGLRYWFDPNPGYNNALCEEFYKNMVVPEPGHFLAPGARITSRIGNTPVFVDVAEIATALDYQRPTRPVNFPRPDETFDQNEIAGWQMCDFRDAPTTLRMPFPCLVTKILRTRNVPGKRFYSNDDLLPGDLDSSFIHRSMAQLRGVEGSLLTPPPASASTKTWLEKIFGCLTGLARSQRKLKREQRQLARNQADLLDRQRHMEAQMSGENPGPFRPRRWPALEVSDDFADEPEEEEHSDAGDGN</sequence>
<keyword evidence="3" id="KW-1185">Reference proteome</keyword>
<evidence type="ECO:0000313" key="2">
    <source>
        <dbReference type="EMBL" id="KAG5556714.1"/>
    </source>
</evidence>
<name>A0AAV6KWQ7_9ERIC</name>
<accession>A0AAV6KWQ7</accession>
<dbReference type="Proteomes" id="UP000823749">
    <property type="component" value="Chromosome 3"/>
</dbReference>
<dbReference type="AlphaFoldDB" id="A0AAV6KWQ7"/>
<feature type="region of interest" description="Disordered" evidence="1">
    <location>
        <begin position="232"/>
        <end position="274"/>
    </location>
</feature>
<evidence type="ECO:0000256" key="1">
    <source>
        <dbReference type="SAM" id="MobiDB-lite"/>
    </source>
</evidence>
<protein>
    <submittedName>
        <fullName evidence="2">Uncharacterized protein</fullName>
    </submittedName>
</protein>
<gene>
    <name evidence="2" type="ORF">RHGRI_007103</name>
</gene>
<dbReference type="EMBL" id="JACTNZ010000003">
    <property type="protein sequence ID" value="KAG5556714.1"/>
    <property type="molecule type" value="Genomic_DNA"/>
</dbReference>
<proteinExistence type="predicted"/>
<reference evidence="2" key="1">
    <citation type="submission" date="2020-08" db="EMBL/GenBank/DDBJ databases">
        <title>Plant Genome Project.</title>
        <authorList>
            <person name="Zhang R.-G."/>
        </authorList>
    </citation>
    <scope>NUCLEOTIDE SEQUENCE</scope>
    <source>
        <strain evidence="2">WSP0</strain>
        <tissue evidence="2">Leaf</tissue>
    </source>
</reference>
<organism evidence="2 3">
    <name type="scientific">Rhododendron griersonianum</name>
    <dbReference type="NCBI Taxonomy" id="479676"/>
    <lineage>
        <taxon>Eukaryota</taxon>
        <taxon>Viridiplantae</taxon>
        <taxon>Streptophyta</taxon>
        <taxon>Embryophyta</taxon>
        <taxon>Tracheophyta</taxon>
        <taxon>Spermatophyta</taxon>
        <taxon>Magnoliopsida</taxon>
        <taxon>eudicotyledons</taxon>
        <taxon>Gunneridae</taxon>
        <taxon>Pentapetalae</taxon>
        <taxon>asterids</taxon>
        <taxon>Ericales</taxon>
        <taxon>Ericaceae</taxon>
        <taxon>Ericoideae</taxon>
        <taxon>Rhodoreae</taxon>
        <taxon>Rhododendron</taxon>
    </lineage>
</organism>
<evidence type="ECO:0000313" key="3">
    <source>
        <dbReference type="Proteomes" id="UP000823749"/>
    </source>
</evidence>